<dbReference type="EMBL" id="BPLR01020757">
    <property type="protein sequence ID" value="GIX82202.1"/>
    <property type="molecule type" value="Genomic_DNA"/>
</dbReference>
<name>A0AAV4NBV7_CAEEX</name>
<proteinExistence type="predicted"/>
<sequence length="76" mass="8126">MATSLISSQVCIQAFSTRTACCKCHTLVGLPLDEVNFDMPVEGARVVETFAADGTRGTRRATRTQVHGFHDDIAGG</sequence>
<gene>
    <name evidence="1" type="ORF">CEXT_471681</name>
</gene>
<evidence type="ECO:0000313" key="1">
    <source>
        <dbReference type="EMBL" id="GIX82202.1"/>
    </source>
</evidence>
<accession>A0AAV4NBV7</accession>
<protein>
    <submittedName>
        <fullName evidence="1">Uncharacterized protein</fullName>
    </submittedName>
</protein>
<organism evidence="1 2">
    <name type="scientific">Caerostris extrusa</name>
    <name type="common">Bark spider</name>
    <name type="synonym">Caerostris bankana</name>
    <dbReference type="NCBI Taxonomy" id="172846"/>
    <lineage>
        <taxon>Eukaryota</taxon>
        <taxon>Metazoa</taxon>
        <taxon>Ecdysozoa</taxon>
        <taxon>Arthropoda</taxon>
        <taxon>Chelicerata</taxon>
        <taxon>Arachnida</taxon>
        <taxon>Araneae</taxon>
        <taxon>Araneomorphae</taxon>
        <taxon>Entelegynae</taxon>
        <taxon>Araneoidea</taxon>
        <taxon>Araneidae</taxon>
        <taxon>Caerostris</taxon>
    </lineage>
</organism>
<keyword evidence="2" id="KW-1185">Reference proteome</keyword>
<evidence type="ECO:0000313" key="2">
    <source>
        <dbReference type="Proteomes" id="UP001054945"/>
    </source>
</evidence>
<comment type="caution">
    <text evidence="1">The sequence shown here is derived from an EMBL/GenBank/DDBJ whole genome shotgun (WGS) entry which is preliminary data.</text>
</comment>
<dbReference type="Proteomes" id="UP001054945">
    <property type="component" value="Unassembled WGS sequence"/>
</dbReference>
<dbReference type="AlphaFoldDB" id="A0AAV4NBV7"/>
<reference evidence="1 2" key="1">
    <citation type="submission" date="2021-06" db="EMBL/GenBank/DDBJ databases">
        <title>Caerostris extrusa draft genome.</title>
        <authorList>
            <person name="Kono N."/>
            <person name="Arakawa K."/>
        </authorList>
    </citation>
    <scope>NUCLEOTIDE SEQUENCE [LARGE SCALE GENOMIC DNA]</scope>
</reference>